<dbReference type="AlphaFoldDB" id="A0A9D1PXE9"/>
<reference evidence="1" key="2">
    <citation type="submission" date="2021-04" db="EMBL/GenBank/DDBJ databases">
        <authorList>
            <person name="Gilroy R."/>
        </authorList>
    </citation>
    <scope>NUCLEOTIDE SEQUENCE</scope>
    <source>
        <strain evidence="1">ChiHecec2B26-446</strain>
    </source>
</reference>
<sequence>MLVKEFIEELQKLPQDVPVMYDNQATNGLDIAAVYYGEIQLPPELQKELGEESYKCAVVCGDGEAADERDK</sequence>
<name>A0A9D1PXE9_9BACT</name>
<protein>
    <submittedName>
        <fullName evidence="1">Uncharacterized protein</fullName>
    </submittedName>
</protein>
<accession>A0A9D1PXE9</accession>
<reference evidence="1" key="1">
    <citation type="journal article" date="2021" name="PeerJ">
        <title>Extensive microbial diversity within the chicken gut microbiome revealed by metagenomics and culture.</title>
        <authorList>
            <person name="Gilroy R."/>
            <person name="Ravi A."/>
            <person name="Getino M."/>
            <person name="Pursley I."/>
            <person name="Horton D.L."/>
            <person name="Alikhan N.F."/>
            <person name="Baker D."/>
            <person name="Gharbi K."/>
            <person name="Hall N."/>
            <person name="Watson M."/>
            <person name="Adriaenssens E.M."/>
            <person name="Foster-Nyarko E."/>
            <person name="Jarju S."/>
            <person name="Secka A."/>
            <person name="Antonio M."/>
            <person name="Oren A."/>
            <person name="Chaudhuri R.R."/>
            <person name="La Ragione R."/>
            <person name="Hildebrand F."/>
            <person name="Pallen M.J."/>
        </authorList>
    </citation>
    <scope>NUCLEOTIDE SEQUENCE</scope>
    <source>
        <strain evidence="1">ChiHecec2B26-446</strain>
    </source>
</reference>
<evidence type="ECO:0000313" key="2">
    <source>
        <dbReference type="Proteomes" id="UP000886752"/>
    </source>
</evidence>
<evidence type="ECO:0000313" key="1">
    <source>
        <dbReference type="EMBL" id="HIW01542.1"/>
    </source>
</evidence>
<organism evidence="1 2">
    <name type="scientific">Candidatus Desulfovibrio intestinipullorum</name>
    <dbReference type="NCBI Taxonomy" id="2838536"/>
    <lineage>
        <taxon>Bacteria</taxon>
        <taxon>Pseudomonadati</taxon>
        <taxon>Thermodesulfobacteriota</taxon>
        <taxon>Desulfovibrionia</taxon>
        <taxon>Desulfovibrionales</taxon>
        <taxon>Desulfovibrionaceae</taxon>
        <taxon>Desulfovibrio</taxon>
    </lineage>
</organism>
<comment type="caution">
    <text evidence="1">The sequence shown here is derived from an EMBL/GenBank/DDBJ whole genome shotgun (WGS) entry which is preliminary data.</text>
</comment>
<dbReference type="Proteomes" id="UP000886752">
    <property type="component" value="Unassembled WGS sequence"/>
</dbReference>
<gene>
    <name evidence="1" type="ORF">H9894_10220</name>
</gene>
<proteinExistence type="predicted"/>
<dbReference type="EMBL" id="DXHV01000083">
    <property type="protein sequence ID" value="HIW01542.1"/>
    <property type="molecule type" value="Genomic_DNA"/>
</dbReference>